<protein>
    <submittedName>
        <fullName evidence="2">Uncharacterized protein</fullName>
    </submittedName>
</protein>
<proteinExistence type="predicted"/>
<feature type="compositionally biased region" description="Basic and acidic residues" evidence="1">
    <location>
        <begin position="44"/>
        <end position="54"/>
    </location>
</feature>
<keyword evidence="3" id="KW-1185">Reference proteome</keyword>
<dbReference type="EMBL" id="JARVKF010000393">
    <property type="protein sequence ID" value="KAK9418182.1"/>
    <property type="molecule type" value="Genomic_DNA"/>
</dbReference>
<feature type="region of interest" description="Disordered" evidence="1">
    <location>
        <begin position="44"/>
        <end position="71"/>
    </location>
</feature>
<accession>A0ABR2UUI6</accession>
<comment type="caution">
    <text evidence="2">The sequence shown here is derived from an EMBL/GenBank/DDBJ whole genome shotgun (WGS) entry which is preliminary data.</text>
</comment>
<sequence length="71" mass="7652">MAVETADPFTSLHACAASRLHLAAVPGSAQCVVQQRRWGCEKEKERGTFVHTEPRSSATTSNPKGAAGYHR</sequence>
<organism evidence="2 3">
    <name type="scientific">Seiridium unicorne</name>
    <dbReference type="NCBI Taxonomy" id="138068"/>
    <lineage>
        <taxon>Eukaryota</taxon>
        <taxon>Fungi</taxon>
        <taxon>Dikarya</taxon>
        <taxon>Ascomycota</taxon>
        <taxon>Pezizomycotina</taxon>
        <taxon>Sordariomycetes</taxon>
        <taxon>Xylariomycetidae</taxon>
        <taxon>Amphisphaeriales</taxon>
        <taxon>Sporocadaceae</taxon>
        <taxon>Seiridium</taxon>
    </lineage>
</organism>
<evidence type="ECO:0000313" key="2">
    <source>
        <dbReference type="EMBL" id="KAK9418182.1"/>
    </source>
</evidence>
<reference evidence="2 3" key="1">
    <citation type="journal article" date="2024" name="J. Plant Pathol.">
        <title>Sequence and assembly of the genome of Seiridium unicorne, isolate CBS 538.82, causal agent of cypress canker disease.</title>
        <authorList>
            <person name="Scali E."/>
            <person name="Rocca G.D."/>
            <person name="Danti R."/>
            <person name="Garbelotto M."/>
            <person name="Barberini S."/>
            <person name="Baroncelli R."/>
            <person name="Emiliani G."/>
        </authorList>
    </citation>
    <scope>NUCLEOTIDE SEQUENCE [LARGE SCALE GENOMIC DNA]</scope>
    <source>
        <strain evidence="2 3">BM-138-508</strain>
    </source>
</reference>
<dbReference type="Proteomes" id="UP001408356">
    <property type="component" value="Unassembled WGS sequence"/>
</dbReference>
<evidence type="ECO:0000313" key="3">
    <source>
        <dbReference type="Proteomes" id="UP001408356"/>
    </source>
</evidence>
<gene>
    <name evidence="2" type="ORF">SUNI508_08376</name>
</gene>
<name>A0ABR2UUI6_9PEZI</name>
<evidence type="ECO:0000256" key="1">
    <source>
        <dbReference type="SAM" id="MobiDB-lite"/>
    </source>
</evidence>